<accession>A0A9X2YG20</accession>
<dbReference type="PANTHER" id="PTHR43581">
    <property type="entry name" value="ATP/GTP PHOSPHATASE"/>
    <property type="match status" value="1"/>
</dbReference>
<reference evidence="3" key="2">
    <citation type="journal article" date="2022" name="BMC Genomics">
        <title>Comparative genome analysis of mycobacteria focusing on tRNA and non-coding RNA.</title>
        <authorList>
            <person name="Behra P.R.K."/>
            <person name="Pettersson B.M.F."/>
            <person name="Ramesh M."/>
            <person name="Das S."/>
            <person name="Dasgupta S."/>
            <person name="Kirsebom L.A."/>
        </authorList>
    </citation>
    <scope>NUCLEOTIDE SEQUENCE</scope>
    <source>
        <strain evidence="3">DSM 45406</strain>
    </source>
</reference>
<dbReference type="RefSeq" id="WP_043410484.1">
    <property type="nucleotide sequence ID" value="NZ_CP092427.2"/>
</dbReference>
<dbReference type="Proteomes" id="UP001055159">
    <property type="component" value="Chromosome"/>
</dbReference>
<keyword evidence="5" id="KW-1185">Reference proteome</keyword>
<gene>
    <name evidence="3" type="ORF">H7H73_26255</name>
    <name evidence="4" type="ORF">MJO55_17205</name>
</gene>
<evidence type="ECO:0000259" key="2">
    <source>
        <dbReference type="Pfam" id="PF13175"/>
    </source>
</evidence>
<evidence type="ECO:0000313" key="6">
    <source>
        <dbReference type="Proteomes" id="UP001140272"/>
    </source>
</evidence>
<feature type="domain" description="DUF3696" evidence="1">
    <location>
        <begin position="406"/>
        <end position="445"/>
    </location>
</feature>
<feature type="domain" description="Endonuclease GajA/Old nuclease/RecF-like AAA" evidence="2">
    <location>
        <begin position="1"/>
        <end position="114"/>
    </location>
</feature>
<dbReference type="SUPFAM" id="SSF52540">
    <property type="entry name" value="P-loop containing nucleoside triphosphate hydrolases"/>
    <property type="match status" value="1"/>
</dbReference>
<reference evidence="3" key="1">
    <citation type="submission" date="2020-07" db="EMBL/GenBank/DDBJ databases">
        <authorList>
            <person name="Pettersson B.M.F."/>
            <person name="Behra P.R.K."/>
            <person name="Ramesh M."/>
            <person name="Das S."/>
            <person name="Dasgupta S."/>
            <person name="Kirsebom L.A."/>
        </authorList>
    </citation>
    <scope>NUCLEOTIDE SEQUENCE</scope>
    <source>
        <strain evidence="3">DSM 45406</strain>
    </source>
</reference>
<protein>
    <submittedName>
        <fullName evidence="3">DUF3696 domain-containing protein</fullName>
    </submittedName>
</protein>
<evidence type="ECO:0000259" key="1">
    <source>
        <dbReference type="Pfam" id="PF12476"/>
    </source>
</evidence>
<dbReference type="Proteomes" id="UP001140272">
    <property type="component" value="Unassembled WGS sequence"/>
</dbReference>
<evidence type="ECO:0000313" key="3">
    <source>
        <dbReference type="EMBL" id="MCV7073297.1"/>
    </source>
</evidence>
<organism evidence="3 6">
    <name type="scientific">Mycolicibacterium rufum</name>
    <dbReference type="NCBI Taxonomy" id="318424"/>
    <lineage>
        <taxon>Bacteria</taxon>
        <taxon>Bacillati</taxon>
        <taxon>Actinomycetota</taxon>
        <taxon>Actinomycetes</taxon>
        <taxon>Mycobacteriales</taxon>
        <taxon>Mycobacteriaceae</taxon>
        <taxon>Mycolicibacterium</taxon>
    </lineage>
</organism>
<dbReference type="InterPro" id="IPR022532">
    <property type="entry name" value="DUF3696"/>
</dbReference>
<evidence type="ECO:0000313" key="5">
    <source>
        <dbReference type="Proteomes" id="UP001055159"/>
    </source>
</evidence>
<evidence type="ECO:0000313" key="4">
    <source>
        <dbReference type="EMBL" id="ULP35043.1"/>
    </source>
</evidence>
<proteinExistence type="predicted"/>
<dbReference type="PANTHER" id="PTHR43581:SF2">
    <property type="entry name" value="EXCINUCLEASE ATPASE SUBUNIT"/>
    <property type="match status" value="1"/>
</dbReference>
<sequence length="466" mass="53086">MLTGLRLQNFKTWRDTNDIKLSPVTAFFGTNSSGKTSILQSLLMLRQTVEDSDRNQTLALNGIVDLGTYQDIVFNHDKSLPLRIHLDWESSRPVDVIDLAAQVQKKKSVLLSSNELSFETEIRSDRKAPYVQQMSYRVGYYSFLMSRSDDAKGRYKLESNLYDFKRSQGRAWQLPEPVKCYGFPQQAKVYYQNASVLYDVEFEFEGICETIRYLGPLRNDPQREYSITGSAPRDVGKRGEYTVNALVAARNAHQMISRGWTKGFNNRRLTKKQPMESVIGAWLSELGLISSFDLDMLDERQTLYRMNVRLRSGAPQVLLTDVGFGVSQVLPVLVMLAYAQDGDTLVLEQPEIHLHPAVQSGLADIILETALTRNVQIILESHSEHLLMRLQRRIAEEEFGRNLRVKPSDVSLYFAKQTPKGSHLERLEIDLFGNIVNWPAEFFGDPLADRIAMLDAAKRRKAKANP</sequence>
<dbReference type="PIRSF" id="PIRSF034888">
    <property type="entry name" value="P-loop_UCP034888"/>
    <property type="match status" value="1"/>
</dbReference>
<dbReference type="InterPro" id="IPR027417">
    <property type="entry name" value="P-loop_NTPase"/>
</dbReference>
<dbReference type="EMBL" id="JACKRN010000853">
    <property type="protein sequence ID" value="MCV7073297.1"/>
    <property type="molecule type" value="Genomic_DNA"/>
</dbReference>
<reference evidence="4" key="3">
    <citation type="submission" date="2022-08" db="EMBL/GenBank/DDBJ databases">
        <title>Whole genome sequencing of non-tuberculosis mycobacteria type-strains.</title>
        <authorList>
            <person name="Igarashi Y."/>
            <person name="Osugi A."/>
            <person name="Mitarai S."/>
        </authorList>
    </citation>
    <scope>NUCLEOTIDE SEQUENCE</scope>
    <source>
        <strain evidence="4">JCM 16372</strain>
    </source>
</reference>
<dbReference type="InterPro" id="IPR051396">
    <property type="entry name" value="Bact_Antivir_Def_Nuclease"/>
</dbReference>
<dbReference type="Gene3D" id="3.40.50.300">
    <property type="entry name" value="P-loop containing nucleotide triphosphate hydrolases"/>
    <property type="match status" value="2"/>
</dbReference>
<name>A0A9X2YG20_9MYCO</name>
<dbReference type="Pfam" id="PF12476">
    <property type="entry name" value="DUF3696"/>
    <property type="match status" value="1"/>
</dbReference>
<dbReference type="InterPro" id="IPR014592">
    <property type="entry name" value="P-loop_UCP034888"/>
</dbReference>
<dbReference type="InterPro" id="IPR041685">
    <property type="entry name" value="AAA_GajA/Old/RecF-like"/>
</dbReference>
<feature type="domain" description="Endonuclease GajA/Old nuclease/RecF-like AAA" evidence="2">
    <location>
        <begin position="315"/>
        <end position="386"/>
    </location>
</feature>
<dbReference type="Pfam" id="PF13175">
    <property type="entry name" value="AAA_15"/>
    <property type="match status" value="2"/>
</dbReference>
<dbReference type="AlphaFoldDB" id="A0A9X2YG20"/>
<dbReference type="EMBL" id="CP092427">
    <property type="protein sequence ID" value="ULP35043.1"/>
    <property type="molecule type" value="Genomic_DNA"/>
</dbReference>